<reference evidence="1 2" key="1">
    <citation type="submission" date="2007-09" db="EMBL/GenBank/DDBJ databases">
        <title>Draft genome sequence of Faecalibacterium prausnitzii M21/2.</title>
        <authorList>
            <person name="Sudarsanam P."/>
            <person name="Ley R."/>
            <person name="Guruge J."/>
            <person name="Turnbaugh P.J."/>
            <person name="Mahowald M."/>
            <person name="Liep D."/>
            <person name="Gordon J."/>
        </authorList>
    </citation>
    <scope>NUCLEOTIDE SEQUENCE [LARGE SCALE GENOMIC DNA]</scope>
    <source>
        <strain evidence="1 2">M21/2</strain>
    </source>
</reference>
<evidence type="ECO:0000313" key="2">
    <source>
        <dbReference type="Proteomes" id="UP000005945"/>
    </source>
</evidence>
<proteinExistence type="predicted"/>
<accession>A8SBZ6</accession>
<protein>
    <submittedName>
        <fullName evidence="1">Uncharacterized protein</fullName>
    </submittedName>
</protein>
<evidence type="ECO:0000313" key="1">
    <source>
        <dbReference type="EMBL" id="EDP21484.1"/>
    </source>
</evidence>
<dbReference type="Proteomes" id="UP000005945">
    <property type="component" value="Unassembled WGS sequence"/>
</dbReference>
<gene>
    <name evidence="1" type="ORF">FAEPRAM212_01809</name>
</gene>
<organism evidence="1 2">
    <name type="scientific">Faecalibacterium prausnitzii M21/2</name>
    <dbReference type="NCBI Taxonomy" id="411485"/>
    <lineage>
        <taxon>Bacteria</taxon>
        <taxon>Bacillati</taxon>
        <taxon>Bacillota</taxon>
        <taxon>Clostridia</taxon>
        <taxon>Eubacteriales</taxon>
        <taxon>Oscillospiraceae</taxon>
        <taxon>Faecalibacterium</taxon>
    </lineage>
</organism>
<reference evidence="1 2" key="2">
    <citation type="submission" date="2007-09" db="EMBL/GenBank/DDBJ databases">
        <authorList>
            <person name="Fulton L."/>
            <person name="Clifton S."/>
            <person name="Fulton B."/>
            <person name="Xu J."/>
            <person name="Minx P."/>
            <person name="Pepin K.H."/>
            <person name="Johnson M."/>
            <person name="Thiruvilangam P."/>
            <person name="Bhonagiri V."/>
            <person name="Nash W.E."/>
            <person name="Mardis E.R."/>
            <person name="Wilson R.K."/>
        </authorList>
    </citation>
    <scope>NUCLEOTIDE SEQUENCE [LARGE SCALE GENOMIC DNA]</scope>
    <source>
        <strain evidence="1 2">M21/2</strain>
    </source>
</reference>
<comment type="caution">
    <text evidence="1">The sequence shown here is derived from an EMBL/GenBank/DDBJ whole genome shotgun (WGS) entry which is preliminary data.</text>
</comment>
<sequence>MPDRTVTRTDKFTCLLLIIRASAENVNALNCPKFKPHFCISCTGLLEIRPAQND</sequence>
<dbReference type="HOGENOM" id="CLU_3043596_0_0_9"/>
<dbReference type="EMBL" id="ABED02000026">
    <property type="protein sequence ID" value="EDP21484.1"/>
    <property type="molecule type" value="Genomic_DNA"/>
</dbReference>
<name>A8SBZ6_9FIRM</name>
<dbReference type="AlphaFoldDB" id="A8SBZ6"/>